<dbReference type="FunFam" id="3.40.1190.20:FF:000037">
    <property type="entry name" value="Fructokinase"/>
    <property type="match status" value="1"/>
</dbReference>
<evidence type="ECO:0000256" key="1">
    <source>
        <dbReference type="ARBA" id="ARBA00010688"/>
    </source>
</evidence>
<comment type="caution">
    <text evidence="7">The sequence shown here is derived from an EMBL/GenBank/DDBJ whole genome shotgun (WGS) entry which is preliminary data.</text>
</comment>
<dbReference type="InterPro" id="IPR050306">
    <property type="entry name" value="PfkB_Carbo_kinase"/>
</dbReference>
<dbReference type="PROSITE" id="PS00584">
    <property type="entry name" value="PFKB_KINASES_2"/>
    <property type="match status" value="1"/>
</dbReference>
<keyword evidence="5" id="KW-0067">ATP-binding</keyword>
<keyword evidence="2" id="KW-0808">Transferase</keyword>
<dbReference type="RefSeq" id="WP_181120540.1">
    <property type="nucleotide sequence ID" value="NZ_JAAMRD010000006.1"/>
</dbReference>
<dbReference type="Pfam" id="PF00294">
    <property type="entry name" value="PfkB"/>
    <property type="match status" value="1"/>
</dbReference>
<keyword evidence="4 7" id="KW-0418">Kinase</keyword>
<protein>
    <submittedName>
        <fullName evidence="7">Carbohydrate kinase</fullName>
    </submittedName>
</protein>
<evidence type="ECO:0000256" key="4">
    <source>
        <dbReference type="ARBA" id="ARBA00022777"/>
    </source>
</evidence>
<gene>
    <name evidence="7" type="ORF">G7024_09485</name>
</gene>
<evidence type="ECO:0000313" key="7">
    <source>
        <dbReference type="EMBL" id="MBA1304636.1"/>
    </source>
</evidence>
<name>A0AA40RRX1_STUST</name>
<dbReference type="GO" id="GO:0016301">
    <property type="term" value="F:kinase activity"/>
    <property type="evidence" value="ECO:0007669"/>
    <property type="project" value="UniProtKB-KW"/>
</dbReference>
<evidence type="ECO:0000313" key="8">
    <source>
        <dbReference type="Proteomes" id="UP001138621"/>
    </source>
</evidence>
<dbReference type="SUPFAM" id="SSF53613">
    <property type="entry name" value="Ribokinase-like"/>
    <property type="match status" value="1"/>
</dbReference>
<accession>A0AA40RRX1</accession>
<evidence type="ECO:0000256" key="2">
    <source>
        <dbReference type="ARBA" id="ARBA00022679"/>
    </source>
</evidence>
<dbReference type="Proteomes" id="UP001138621">
    <property type="component" value="Unassembled WGS sequence"/>
</dbReference>
<dbReference type="AlphaFoldDB" id="A0AA40RRX1"/>
<dbReference type="PANTHER" id="PTHR43085">
    <property type="entry name" value="HEXOKINASE FAMILY MEMBER"/>
    <property type="match status" value="1"/>
</dbReference>
<dbReference type="PANTHER" id="PTHR43085:SF1">
    <property type="entry name" value="PSEUDOURIDINE KINASE-RELATED"/>
    <property type="match status" value="1"/>
</dbReference>
<dbReference type="InterPro" id="IPR002173">
    <property type="entry name" value="Carboh/pur_kinase_PfkB_CS"/>
</dbReference>
<proteinExistence type="inferred from homology"/>
<organism evidence="7 8">
    <name type="scientific">Stutzerimonas stutzeri</name>
    <name type="common">Pseudomonas stutzeri</name>
    <dbReference type="NCBI Taxonomy" id="316"/>
    <lineage>
        <taxon>Bacteria</taxon>
        <taxon>Pseudomonadati</taxon>
        <taxon>Pseudomonadota</taxon>
        <taxon>Gammaproteobacteria</taxon>
        <taxon>Pseudomonadales</taxon>
        <taxon>Pseudomonadaceae</taxon>
        <taxon>Stutzerimonas</taxon>
    </lineage>
</organism>
<dbReference type="InterPro" id="IPR011611">
    <property type="entry name" value="PfkB_dom"/>
</dbReference>
<reference evidence="7" key="1">
    <citation type="submission" date="2020-02" db="EMBL/GenBank/DDBJ databases">
        <title>Synteny-based analysis reveals conserved mechanism for high triclosan tolerance in Pseudomonas, as well as instances of horizontal transfer.</title>
        <authorList>
            <person name="Mcfarland A.G."/>
            <person name="Bertucci H.K."/>
            <person name="Litmann E."/>
            <person name="Shen J."/>
            <person name="Huttenhower C."/>
            <person name="Hartmann E.M."/>
        </authorList>
    </citation>
    <scope>NUCLEOTIDE SEQUENCE</scope>
    <source>
        <strain evidence="7">109A1</strain>
    </source>
</reference>
<dbReference type="InterPro" id="IPR029056">
    <property type="entry name" value="Ribokinase-like"/>
</dbReference>
<keyword evidence="3" id="KW-0547">Nucleotide-binding</keyword>
<dbReference type="EMBL" id="JAAMRD010000006">
    <property type="protein sequence ID" value="MBA1304636.1"/>
    <property type="molecule type" value="Genomic_DNA"/>
</dbReference>
<dbReference type="CDD" id="cd01167">
    <property type="entry name" value="bac_FRK"/>
    <property type="match status" value="1"/>
</dbReference>
<evidence type="ECO:0000256" key="3">
    <source>
        <dbReference type="ARBA" id="ARBA00022741"/>
    </source>
</evidence>
<dbReference type="GO" id="GO:0005524">
    <property type="term" value="F:ATP binding"/>
    <property type="evidence" value="ECO:0007669"/>
    <property type="project" value="UniProtKB-KW"/>
</dbReference>
<feature type="domain" description="Carbohydrate kinase PfkB" evidence="6">
    <location>
        <begin position="25"/>
        <end position="302"/>
    </location>
</feature>
<dbReference type="Gene3D" id="3.40.1190.20">
    <property type="match status" value="1"/>
</dbReference>
<sequence length="310" mass="33510">MYLVCGEALFDVFTGPGASGNRLNLEAVAGGSPYNVAVGLARLDVKAALLGGLSNDHFGQRLLGLLQKEGVDTGQLVIFNAPTTLAMVALGNDGAPVYSFRGDGCADRLLQPEQLRPLPDRVRGIHFGSYSLVASPIAETLLELLRREQAQRLISLDPNVRLNVEPDLARWRERVEAFAEQAHLIKVSDEDLRLLYPGVEPHGIAERWLDNRAELVVITRGGDGAQLFSRQHGQLDVAAQPVTVCDSVGAGDTFQAALLAYLTEQRLDTPAGLAQMSPAQLQAMLEFASKAAAITCSRRGPELPYRYEIA</sequence>
<evidence type="ECO:0000259" key="6">
    <source>
        <dbReference type="Pfam" id="PF00294"/>
    </source>
</evidence>
<comment type="similarity">
    <text evidence="1">Belongs to the carbohydrate kinase PfkB family.</text>
</comment>
<evidence type="ECO:0000256" key="5">
    <source>
        <dbReference type="ARBA" id="ARBA00022840"/>
    </source>
</evidence>